<evidence type="ECO:0000313" key="2">
    <source>
        <dbReference type="Proteomes" id="UP000249799"/>
    </source>
</evidence>
<gene>
    <name evidence="1" type="ORF">DN745_17565</name>
</gene>
<dbReference type="Proteomes" id="UP000249799">
    <property type="component" value="Chromosome"/>
</dbReference>
<sequence>MSHLQDVLDALGRRFEHADIQVFCDANLRYKFDKEDKNQFLARVKCPNPSFHETHGKAADEVLLKYARRNPNSIVVSNDRFRDDDQLQQRVGVPLLKVELANSRVYLKPAVDFFGDPNQPFKNSRTPLRKLFES</sequence>
<proteinExistence type="predicted"/>
<dbReference type="KEGG" id="bsed:DN745_17565"/>
<keyword evidence="2" id="KW-1185">Reference proteome</keyword>
<evidence type="ECO:0000313" key="1">
    <source>
        <dbReference type="EMBL" id="AWV91039.1"/>
    </source>
</evidence>
<organism evidence="1 2">
    <name type="scientific">Bradymonas sediminis</name>
    <dbReference type="NCBI Taxonomy" id="1548548"/>
    <lineage>
        <taxon>Bacteria</taxon>
        <taxon>Deltaproteobacteria</taxon>
        <taxon>Bradymonadales</taxon>
        <taxon>Bradymonadaceae</taxon>
        <taxon>Bradymonas</taxon>
    </lineage>
</organism>
<dbReference type="EMBL" id="CP030032">
    <property type="protein sequence ID" value="AWV91039.1"/>
    <property type="molecule type" value="Genomic_DNA"/>
</dbReference>
<evidence type="ECO:0008006" key="3">
    <source>
        <dbReference type="Google" id="ProtNLM"/>
    </source>
</evidence>
<accession>A0A2Z4FPW8</accession>
<name>A0A2Z4FPW8_9DELT</name>
<reference evidence="1 2" key="1">
    <citation type="submission" date="2018-06" db="EMBL/GenBank/DDBJ databases">
        <title>Lujinxingia sediminis gen. nov. sp. nov., a new facultative anaerobic member of the class Deltaproteobacteria, and proposal of Lujinxingaceae fam. nov.</title>
        <authorList>
            <person name="Guo L.-Y."/>
            <person name="Li C.-M."/>
            <person name="Wang S."/>
            <person name="Du Z.-J."/>
        </authorList>
    </citation>
    <scope>NUCLEOTIDE SEQUENCE [LARGE SCALE GENOMIC DNA]</scope>
    <source>
        <strain evidence="1 2">FA350</strain>
    </source>
</reference>
<dbReference type="AlphaFoldDB" id="A0A2Z4FPW8"/>
<protein>
    <recommendedName>
        <fullName evidence="3">RNase NYN domain-containing protein</fullName>
    </recommendedName>
</protein>